<feature type="compositionally biased region" description="Low complexity" evidence="1">
    <location>
        <begin position="21"/>
        <end position="30"/>
    </location>
</feature>
<evidence type="ECO:0000313" key="4">
    <source>
        <dbReference type="Proteomes" id="UP000480804"/>
    </source>
</evidence>
<accession>A0A8H9HRC8</accession>
<comment type="caution">
    <text evidence="3">The sequence shown here is derived from an EMBL/GenBank/DDBJ whole genome shotgun (WGS) entry which is preliminary data.</text>
</comment>
<dbReference type="Proteomes" id="UP000480804">
    <property type="component" value="Unassembled WGS sequence"/>
</dbReference>
<name>A0A8H9HRC8_9ACTN</name>
<dbReference type="EMBL" id="BMSC01000013">
    <property type="protein sequence ID" value="GGU81379.1"/>
    <property type="molecule type" value="Genomic_DNA"/>
</dbReference>
<reference evidence="3" key="1">
    <citation type="journal article" date="2014" name="Int. J. Syst. Evol. Microbiol.">
        <title>Complete genome sequence of Corynebacterium casei LMG S-19264T (=DSM 44701T), isolated from a smear-ripened cheese.</title>
        <authorList>
            <consortium name="US DOE Joint Genome Institute (JGI-PGF)"/>
            <person name="Walter F."/>
            <person name="Albersmeier A."/>
            <person name="Kalinowski J."/>
            <person name="Ruckert C."/>
        </authorList>
    </citation>
    <scope>NUCLEOTIDE SEQUENCE</scope>
    <source>
        <strain evidence="3">JCM 4136</strain>
    </source>
</reference>
<proteinExistence type="predicted"/>
<organism evidence="3 5">
    <name type="scientific">Streptomyces gougerotii</name>
    <dbReference type="NCBI Taxonomy" id="53448"/>
    <lineage>
        <taxon>Bacteria</taxon>
        <taxon>Bacillati</taxon>
        <taxon>Actinomycetota</taxon>
        <taxon>Actinomycetes</taxon>
        <taxon>Kitasatosporales</taxon>
        <taxon>Streptomycetaceae</taxon>
        <taxon>Streptomyces</taxon>
        <taxon>Streptomyces diastaticus group</taxon>
    </lineage>
</organism>
<feature type="region of interest" description="Disordered" evidence="1">
    <location>
        <begin position="1"/>
        <end position="140"/>
    </location>
</feature>
<evidence type="ECO:0000313" key="2">
    <source>
        <dbReference type="EMBL" id="GFH77923.1"/>
    </source>
</evidence>
<reference evidence="2 4" key="2">
    <citation type="submission" date="2020-02" db="EMBL/GenBank/DDBJ databases">
        <title>Whole genome shotgun sequence of Streptomyces gougerotii NBRC 13043.</title>
        <authorList>
            <person name="Ichikawa N."/>
            <person name="Komaki H."/>
            <person name="Tamura T."/>
        </authorList>
    </citation>
    <scope>NUCLEOTIDE SEQUENCE [LARGE SCALE GENOMIC DNA]</scope>
    <source>
        <strain evidence="2 4">NBRC 13043</strain>
    </source>
</reference>
<feature type="compositionally biased region" description="Pro residues" evidence="1">
    <location>
        <begin position="33"/>
        <end position="44"/>
    </location>
</feature>
<keyword evidence="4" id="KW-1185">Reference proteome</keyword>
<evidence type="ECO:0000256" key="1">
    <source>
        <dbReference type="SAM" id="MobiDB-lite"/>
    </source>
</evidence>
<protein>
    <submittedName>
        <fullName evidence="3">Uncharacterized protein</fullName>
    </submittedName>
</protein>
<feature type="compositionally biased region" description="Gly residues" evidence="1">
    <location>
        <begin position="66"/>
        <end position="78"/>
    </location>
</feature>
<gene>
    <name evidence="3" type="ORF">GCM10010227_39470</name>
    <name evidence="2" type="ORF">Sgou_25930</name>
</gene>
<dbReference type="EMBL" id="BLLO01000017">
    <property type="protein sequence ID" value="GFH77923.1"/>
    <property type="molecule type" value="Genomic_DNA"/>
</dbReference>
<evidence type="ECO:0000313" key="3">
    <source>
        <dbReference type="EMBL" id="GGU81379.1"/>
    </source>
</evidence>
<reference evidence="3" key="3">
    <citation type="submission" date="2020-09" db="EMBL/GenBank/DDBJ databases">
        <authorList>
            <person name="Sun Q."/>
            <person name="Ohkuma M."/>
        </authorList>
    </citation>
    <scope>NUCLEOTIDE SEQUENCE</scope>
    <source>
        <strain evidence="3">JCM 4136</strain>
    </source>
</reference>
<sequence length="140" mass="14085">MVETSKLSAGSRGPRLPRPRGPSSLSGSGSQWPPRPSPAIPPQAPQRLPRPDPAGLTKPARRPGDGAIGVGRPAGGGTTAPQPKTLLVRGASRAAPGRRLRPQLRRAGGAPRVTGEGGKGGAQRLRPAGLHAPPGPGSTP</sequence>
<dbReference type="AlphaFoldDB" id="A0A8H9HRC8"/>
<evidence type="ECO:0000313" key="5">
    <source>
        <dbReference type="Proteomes" id="UP000660975"/>
    </source>
</evidence>
<dbReference type="Proteomes" id="UP000660975">
    <property type="component" value="Unassembled WGS sequence"/>
</dbReference>